<dbReference type="GO" id="GO:0120547">
    <property type="term" value="F:heme A synthase activity"/>
    <property type="evidence" value="ECO:0007669"/>
    <property type="project" value="UniProtKB-EC"/>
</dbReference>
<gene>
    <name evidence="13" type="primary">COX15</name>
    <name evidence="13" type="ORF">BG006_000881</name>
</gene>
<name>A0A9P5SBE8_9FUNG</name>
<comment type="subcellular location">
    <subcellularLocation>
        <location evidence="2">Membrane</location>
        <topology evidence="2">Multi-pass membrane protein</topology>
    </subcellularLocation>
</comment>
<reference evidence="13" key="1">
    <citation type="journal article" date="2020" name="Fungal Divers.">
        <title>Resolving the Mortierellaceae phylogeny through synthesis of multi-gene phylogenetics and phylogenomics.</title>
        <authorList>
            <person name="Vandepol N."/>
            <person name="Liber J."/>
            <person name="Desiro A."/>
            <person name="Na H."/>
            <person name="Kennedy M."/>
            <person name="Barry K."/>
            <person name="Grigoriev I.V."/>
            <person name="Miller A.N."/>
            <person name="O'Donnell K."/>
            <person name="Stajich J.E."/>
            <person name="Bonito G."/>
        </authorList>
    </citation>
    <scope>NUCLEOTIDE SEQUENCE</scope>
    <source>
        <strain evidence="13">NVP1</strain>
    </source>
</reference>
<dbReference type="GO" id="GO:0006784">
    <property type="term" value="P:heme A biosynthetic process"/>
    <property type="evidence" value="ECO:0007669"/>
    <property type="project" value="InterPro"/>
</dbReference>
<dbReference type="HAMAP" id="MF_01665">
    <property type="entry name" value="HemeA_synth_type2"/>
    <property type="match status" value="1"/>
</dbReference>
<dbReference type="InterPro" id="IPR023754">
    <property type="entry name" value="HemeA_Synthase_type2"/>
</dbReference>
<evidence type="ECO:0000256" key="11">
    <source>
        <dbReference type="ARBA" id="ARBA00048044"/>
    </source>
</evidence>
<evidence type="ECO:0000256" key="10">
    <source>
        <dbReference type="ARBA" id="ARBA00044501"/>
    </source>
</evidence>
<feature type="transmembrane region" description="Helical" evidence="12">
    <location>
        <begin position="219"/>
        <end position="237"/>
    </location>
</feature>
<evidence type="ECO:0000256" key="7">
    <source>
        <dbReference type="ARBA" id="ARBA00023004"/>
    </source>
</evidence>
<dbReference type="Pfam" id="PF02628">
    <property type="entry name" value="COX15-CtaA"/>
    <property type="match status" value="1"/>
</dbReference>
<evidence type="ECO:0000256" key="12">
    <source>
        <dbReference type="SAM" id="Phobius"/>
    </source>
</evidence>
<evidence type="ECO:0000256" key="1">
    <source>
        <dbReference type="ARBA" id="ARBA00001970"/>
    </source>
</evidence>
<dbReference type="AlphaFoldDB" id="A0A9P5SBE8"/>
<keyword evidence="3 12" id="KW-0812">Transmembrane</keyword>
<evidence type="ECO:0000256" key="5">
    <source>
        <dbReference type="ARBA" id="ARBA00022989"/>
    </source>
</evidence>
<dbReference type="InterPro" id="IPR003780">
    <property type="entry name" value="COX15/CtaA_fam"/>
</dbReference>
<keyword evidence="6" id="KW-0560">Oxidoreductase</keyword>
<comment type="pathway">
    <text evidence="10">Porphyrin-containing compound metabolism; heme A biosynthesis; heme A from heme O: step 1/1.</text>
</comment>
<keyword evidence="4" id="KW-0479">Metal-binding</keyword>
<feature type="transmembrane region" description="Helical" evidence="12">
    <location>
        <begin position="257"/>
        <end position="279"/>
    </location>
</feature>
<sequence>MACTNAFSGLLSRSLARAVHSSSSIMVNPARTISAASRSFYTASNSLKKNVAPSHHISATSSRTILRSTQTLNLIKSRFQSTTTATSSSTAAKVASEVVVKPVVGYWMLTISAMTFGIVVVGGMTRLTESGLSIVEWNLIRGMKPPRSQAEWDEEFEKYKQFPEYKILNHGMTIDEFKRIFYYEWSHRMLGRAIGAAFILPGLFFAARGMLSKNIARRSLIIGGLIGFQGALGWYMVKSGLDEQLMLTPGATPRVSQYRLAAHLGAAFLIYTGAFMTGFKVLTDYSISKGTYESLRAALNNPALKRFKGAAHGIVALVFITAISGAFVAGLDAGLVYNEFPLMGGRLMPPVKELFDSHYVHKDDHPTLGLWRNMFDNQVTVQFNHRVLATTTFTAVSSLFLYSRGLPLPPHVRLGVNVLMGVACCQVGLGIATLLYMVPVSLGTAHQAGSLTLLTSALYVMHSLKKIPIVNKIPLK</sequence>
<dbReference type="GO" id="GO:0016653">
    <property type="term" value="F:oxidoreductase activity, acting on NAD(P)H, heme protein as acceptor"/>
    <property type="evidence" value="ECO:0007669"/>
    <property type="project" value="TreeGrafter"/>
</dbReference>
<feature type="transmembrane region" description="Helical" evidence="12">
    <location>
        <begin position="314"/>
        <end position="337"/>
    </location>
</feature>
<proteinExistence type="inferred from homology"/>
<dbReference type="Proteomes" id="UP000696485">
    <property type="component" value="Unassembled WGS sequence"/>
</dbReference>
<dbReference type="PANTHER" id="PTHR23289:SF2">
    <property type="entry name" value="CYTOCHROME C OXIDASE ASSEMBLY PROTEIN COX15 HOMOLOG"/>
    <property type="match status" value="1"/>
</dbReference>
<evidence type="ECO:0000313" key="13">
    <source>
        <dbReference type="EMBL" id="KAF9324073.1"/>
    </source>
</evidence>
<protein>
    <submittedName>
        <fullName evidence="13">Cytochrome c oxidase assembly protein cox15</fullName>
    </submittedName>
</protein>
<dbReference type="PANTHER" id="PTHR23289">
    <property type="entry name" value="CYTOCHROME C OXIDASE ASSEMBLY PROTEIN COX15"/>
    <property type="match status" value="1"/>
</dbReference>
<evidence type="ECO:0000256" key="9">
    <source>
        <dbReference type="ARBA" id="ARBA00023136"/>
    </source>
</evidence>
<feature type="transmembrane region" description="Helical" evidence="12">
    <location>
        <begin position="189"/>
        <end position="207"/>
    </location>
</feature>
<feature type="transmembrane region" description="Helical" evidence="12">
    <location>
        <begin position="414"/>
        <end position="438"/>
    </location>
</feature>
<dbReference type="GO" id="GO:0046872">
    <property type="term" value="F:metal ion binding"/>
    <property type="evidence" value="ECO:0007669"/>
    <property type="project" value="UniProtKB-KW"/>
</dbReference>
<keyword evidence="8" id="KW-0350">Heme biosynthesis</keyword>
<keyword evidence="5 12" id="KW-1133">Transmembrane helix</keyword>
<evidence type="ECO:0000256" key="2">
    <source>
        <dbReference type="ARBA" id="ARBA00004141"/>
    </source>
</evidence>
<comment type="catalytic activity">
    <reaction evidence="11">
        <text>Fe(II)-heme o + 2 A + H2O = Fe(II)-heme a + 2 AH2</text>
        <dbReference type="Rhea" id="RHEA:63388"/>
        <dbReference type="ChEBI" id="CHEBI:13193"/>
        <dbReference type="ChEBI" id="CHEBI:15377"/>
        <dbReference type="ChEBI" id="CHEBI:17499"/>
        <dbReference type="ChEBI" id="CHEBI:60530"/>
        <dbReference type="ChEBI" id="CHEBI:61715"/>
        <dbReference type="EC" id="1.17.99.9"/>
    </reaction>
    <physiologicalReaction direction="left-to-right" evidence="11">
        <dbReference type="Rhea" id="RHEA:63389"/>
    </physiologicalReaction>
</comment>
<evidence type="ECO:0000256" key="8">
    <source>
        <dbReference type="ARBA" id="ARBA00023133"/>
    </source>
</evidence>
<evidence type="ECO:0000313" key="14">
    <source>
        <dbReference type="Proteomes" id="UP000696485"/>
    </source>
</evidence>
<keyword evidence="9 12" id="KW-0472">Membrane</keyword>
<evidence type="ECO:0000256" key="6">
    <source>
        <dbReference type="ARBA" id="ARBA00023002"/>
    </source>
</evidence>
<dbReference type="EMBL" id="JAAAUY010001159">
    <property type="protein sequence ID" value="KAF9324073.1"/>
    <property type="molecule type" value="Genomic_DNA"/>
</dbReference>
<keyword evidence="14" id="KW-1185">Reference proteome</keyword>
<accession>A0A9P5SBE8</accession>
<evidence type="ECO:0000256" key="4">
    <source>
        <dbReference type="ARBA" id="ARBA00022723"/>
    </source>
</evidence>
<evidence type="ECO:0000256" key="3">
    <source>
        <dbReference type="ARBA" id="ARBA00022692"/>
    </source>
</evidence>
<comment type="cofactor">
    <cofactor evidence="1">
        <name>heme b</name>
        <dbReference type="ChEBI" id="CHEBI:60344"/>
    </cofactor>
</comment>
<feature type="transmembrane region" description="Helical" evidence="12">
    <location>
        <begin position="383"/>
        <end position="402"/>
    </location>
</feature>
<feature type="transmembrane region" description="Helical" evidence="12">
    <location>
        <begin position="103"/>
        <end position="124"/>
    </location>
</feature>
<comment type="caution">
    <text evidence="13">The sequence shown here is derived from an EMBL/GenBank/DDBJ whole genome shotgun (WGS) entry which is preliminary data.</text>
</comment>
<keyword evidence="7" id="KW-0408">Iron</keyword>
<dbReference type="GO" id="GO:0005743">
    <property type="term" value="C:mitochondrial inner membrane"/>
    <property type="evidence" value="ECO:0007669"/>
    <property type="project" value="TreeGrafter"/>
</dbReference>
<organism evidence="13 14">
    <name type="scientific">Podila minutissima</name>
    <dbReference type="NCBI Taxonomy" id="64525"/>
    <lineage>
        <taxon>Eukaryota</taxon>
        <taxon>Fungi</taxon>
        <taxon>Fungi incertae sedis</taxon>
        <taxon>Mucoromycota</taxon>
        <taxon>Mortierellomycotina</taxon>
        <taxon>Mortierellomycetes</taxon>
        <taxon>Mortierellales</taxon>
        <taxon>Mortierellaceae</taxon>
        <taxon>Podila</taxon>
    </lineage>
</organism>